<keyword evidence="3" id="KW-1185">Reference proteome</keyword>
<protein>
    <submittedName>
        <fullName evidence="2">Uncharacterized protein</fullName>
    </submittedName>
</protein>
<feature type="chain" id="PRO_5045696519" evidence="1">
    <location>
        <begin position="26"/>
        <end position="412"/>
    </location>
</feature>
<proteinExistence type="predicted"/>
<dbReference type="Proteomes" id="UP000770785">
    <property type="component" value="Unassembled WGS sequence"/>
</dbReference>
<reference evidence="2 3" key="1">
    <citation type="submission" date="2020-03" db="EMBL/GenBank/DDBJ databases">
        <title>Genomic Encyclopedia of Type Strains, Phase IV (KMG-IV): sequencing the most valuable type-strain genomes for metagenomic binning, comparative biology and taxonomic classification.</title>
        <authorList>
            <person name="Goeker M."/>
        </authorList>
    </citation>
    <scope>NUCLEOTIDE SEQUENCE [LARGE SCALE GENOMIC DNA]</scope>
    <source>
        <strain evidence="2 3">DSM 105096</strain>
    </source>
</reference>
<dbReference type="RefSeq" id="WP_168038888.1">
    <property type="nucleotide sequence ID" value="NZ_JAATJH010000005.1"/>
</dbReference>
<organism evidence="2 3">
    <name type="scientific">Neolewinella antarctica</name>
    <dbReference type="NCBI Taxonomy" id="442734"/>
    <lineage>
        <taxon>Bacteria</taxon>
        <taxon>Pseudomonadati</taxon>
        <taxon>Bacteroidota</taxon>
        <taxon>Saprospiria</taxon>
        <taxon>Saprospirales</taxon>
        <taxon>Lewinellaceae</taxon>
        <taxon>Neolewinella</taxon>
    </lineage>
</organism>
<evidence type="ECO:0000313" key="3">
    <source>
        <dbReference type="Proteomes" id="UP000770785"/>
    </source>
</evidence>
<feature type="signal peptide" evidence="1">
    <location>
        <begin position="1"/>
        <end position="25"/>
    </location>
</feature>
<evidence type="ECO:0000256" key="1">
    <source>
        <dbReference type="SAM" id="SignalP"/>
    </source>
</evidence>
<evidence type="ECO:0000313" key="2">
    <source>
        <dbReference type="EMBL" id="NJC27624.1"/>
    </source>
</evidence>
<comment type="caution">
    <text evidence="2">The sequence shown here is derived from an EMBL/GenBank/DDBJ whole genome shotgun (WGS) entry which is preliminary data.</text>
</comment>
<gene>
    <name evidence="2" type="ORF">GGR27_003141</name>
</gene>
<name>A0ABX0XE84_9BACT</name>
<keyword evidence="1" id="KW-0732">Signal</keyword>
<sequence length="412" mass="46359">MKTCKLIIALLIVLHCLVATHVIKAQDSLKTKVSINASGESVEIFALKSDTIDTHLVDSKIRSAVSTIQSEIGTLESKLQFKLDSFLRGKANDDDELYDRNYKETLNSVQLAYAAKLLNTDILQDISQSGAYNILIRINNPESNELGFQFSDVISKQIEDQLVGMEDLKKDDKTIFKIGFKKLIGGISKLLTPTSLVGSAIQFISSFVPAKVKDAISDPIGEKFIDDFKSGIDNYIIYYRTLDTYNGLFEQDLRNLVIKYSTIEHRLEAYIDQNVEPLNLNENQPLADEVNLYFNFGNQKTSLNKQLLNNDENIIRMSNNVSELRSIVRLLTEFVSDYDRIVSSNFNRNLDLLKTASSLPDIKKGNIDNLIIELESRKKGGILPNQQVVAQGFENKFDDNINAVLVFARALN</sequence>
<accession>A0ABX0XE84</accession>
<dbReference type="EMBL" id="JAATJH010000005">
    <property type="protein sequence ID" value="NJC27624.1"/>
    <property type="molecule type" value="Genomic_DNA"/>
</dbReference>